<dbReference type="AlphaFoldDB" id="C7RSE3"/>
<feature type="transmembrane region" description="Helical" evidence="1">
    <location>
        <begin position="6"/>
        <end position="29"/>
    </location>
</feature>
<accession>C7RSE3</accession>
<dbReference type="OrthoDB" id="8591518at2"/>
<dbReference type="eggNOG" id="COG0457">
    <property type="taxonomic scope" value="Bacteria"/>
</dbReference>
<dbReference type="KEGG" id="app:CAP2UW1_1332"/>
<dbReference type="HOGENOM" id="CLU_982286_0_0_4"/>
<keyword evidence="1" id="KW-0472">Membrane</keyword>
<gene>
    <name evidence="2" type="ordered locus">CAP2UW1_1332</name>
</gene>
<evidence type="ECO:0000313" key="2">
    <source>
        <dbReference type="EMBL" id="ACV34656.1"/>
    </source>
</evidence>
<sequence precursor="true">MAVVGGRTGLALGVLSFVVYAALVPALYARPRPPSSGEMEVAVPRFAQVLMAAGDRYLAADLAGFRALVASTEKMDAENYRILAIVQSDISWFNPAHEDNYYIAAAILPWNGEVAAAQDILRKASDARPFDWQPAFYYAFNAIHFLKNPQMGAEWMKIAADHASDDIEKIQLQQVAAQWAGKGEDREFAIRLHRAMAKETRHRSFAGFLEKRANRLENLLMLDRAIARYDELTGKPPVRLQQLVDISILPAIPSDPFLMQYVIDANGKAQVVQPRAAESGRPR</sequence>
<organism evidence="2">
    <name type="scientific">Accumulibacter regalis</name>
    <dbReference type="NCBI Taxonomy" id="522306"/>
    <lineage>
        <taxon>Bacteria</taxon>
        <taxon>Pseudomonadati</taxon>
        <taxon>Pseudomonadota</taxon>
        <taxon>Betaproteobacteria</taxon>
        <taxon>Candidatus Accumulibacter</taxon>
    </lineage>
</organism>
<protein>
    <submittedName>
        <fullName evidence="2">Uncharacterized protein</fullName>
    </submittedName>
</protein>
<reference evidence="2" key="1">
    <citation type="submission" date="2009-08" db="EMBL/GenBank/DDBJ databases">
        <authorList>
            <consortium name="US DOE Joint Genome Institute"/>
            <person name="Lucas S."/>
            <person name="Copeland A."/>
            <person name="Lapidus A."/>
            <person name="Glavina del Rio T."/>
            <person name="Dalin E."/>
            <person name="Tice H."/>
            <person name="Bruce D."/>
            <person name="Barry K."/>
            <person name="Pitluck S."/>
            <person name="Lowry S."/>
            <person name="Larimer F."/>
            <person name="Land M."/>
            <person name="Hauser L."/>
            <person name="Kyrpides N."/>
            <person name="Ivanova N."/>
            <person name="McMahon K.D."/>
            <person name="Hugenholtz P."/>
        </authorList>
    </citation>
    <scope>NUCLEOTIDE SEQUENCE</scope>
    <source>
        <strain evidence="2">UW-1</strain>
    </source>
</reference>
<proteinExistence type="predicted"/>
<dbReference type="STRING" id="522306.CAP2UW1_1332"/>
<dbReference type="EMBL" id="CP001715">
    <property type="protein sequence ID" value="ACV34656.1"/>
    <property type="molecule type" value="Genomic_DNA"/>
</dbReference>
<keyword evidence="1" id="KW-1133">Transmembrane helix</keyword>
<name>C7RSE3_ACCRE</name>
<reference evidence="2" key="2">
    <citation type="submission" date="2009-09" db="EMBL/GenBank/DDBJ databases">
        <title>Complete sequence of chromosome of Candidatus Accumulibacter phosphatis clade IIA str. UW-1.</title>
        <authorList>
            <consortium name="US DOE Joint Genome Institute"/>
            <person name="Martin H.G."/>
            <person name="Ivanova N."/>
            <person name="Kunin V."/>
            <person name="Warnecke F."/>
            <person name="Barry K."/>
            <person name="He S."/>
            <person name="Salamov A."/>
            <person name="Szeto E."/>
            <person name="Dalin E."/>
            <person name="Pangilinan J.L."/>
            <person name="Lapidus A."/>
            <person name="Lowry S."/>
            <person name="Kyrpides N.C."/>
            <person name="McMahon K.D."/>
            <person name="Hugenholtz P."/>
        </authorList>
    </citation>
    <scope>NUCLEOTIDE SEQUENCE [LARGE SCALE GENOMIC DNA]</scope>
    <source>
        <strain evidence="2">UW-1</strain>
    </source>
</reference>
<evidence type="ECO:0000256" key="1">
    <source>
        <dbReference type="SAM" id="Phobius"/>
    </source>
</evidence>
<keyword evidence="1" id="KW-0812">Transmembrane</keyword>